<name>A0A2K1YAU3_POPTR</name>
<feature type="domain" description="ABC1 atypical kinase-like" evidence="1">
    <location>
        <begin position="62"/>
        <end position="106"/>
    </location>
</feature>
<evidence type="ECO:0000313" key="2">
    <source>
        <dbReference type="EMBL" id="PNT10151.1"/>
    </source>
</evidence>
<keyword evidence="3" id="KW-1185">Reference proteome</keyword>
<protein>
    <recommendedName>
        <fullName evidence="1">ABC1 atypical kinase-like domain-containing protein</fullName>
    </recommendedName>
</protein>
<dbReference type="Proteomes" id="UP000006729">
    <property type="component" value="Chromosome 12"/>
</dbReference>
<proteinExistence type="predicted"/>
<dbReference type="InterPro" id="IPR004147">
    <property type="entry name" value="ABC1_dom"/>
</dbReference>
<sequence>MRKDYYLPFFETVASKGGQHELAAEKIYTMCSDLGGFFLKVAQIIGKPDLAPAAWVRRLVTLYDRAPATPFNDVKLVLETEFGRSIEDIFERFDVESLGSALIAQVMHLI</sequence>
<reference evidence="2 3" key="1">
    <citation type="journal article" date="2006" name="Science">
        <title>The genome of black cottonwood, Populus trichocarpa (Torr. &amp; Gray).</title>
        <authorList>
            <person name="Tuskan G.A."/>
            <person name="Difazio S."/>
            <person name="Jansson S."/>
            <person name="Bohlmann J."/>
            <person name="Grigoriev I."/>
            <person name="Hellsten U."/>
            <person name="Putnam N."/>
            <person name="Ralph S."/>
            <person name="Rombauts S."/>
            <person name="Salamov A."/>
            <person name="Schein J."/>
            <person name="Sterck L."/>
            <person name="Aerts A."/>
            <person name="Bhalerao R.R."/>
            <person name="Bhalerao R.P."/>
            <person name="Blaudez D."/>
            <person name="Boerjan W."/>
            <person name="Brun A."/>
            <person name="Brunner A."/>
            <person name="Busov V."/>
            <person name="Campbell M."/>
            <person name="Carlson J."/>
            <person name="Chalot M."/>
            <person name="Chapman J."/>
            <person name="Chen G.L."/>
            <person name="Cooper D."/>
            <person name="Coutinho P.M."/>
            <person name="Couturier J."/>
            <person name="Covert S."/>
            <person name="Cronk Q."/>
            <person name="Cunningham R."/>
            <person name="Davis J."/>
            <person name="Degroeve S."/>
            <person name="Dejardin A."/>
            <person name="Depamphilis C."/>
            <person name="Detter J."/>
            <person name="Dirks B."/>
            <person name="Dubchak I."/>
            <person name="Duplessis S."/>
            <person name="Ehlting J."/>
            <person name="Ellis B."/>
            <person name="Gendler K."/>
            <person name="Goodstein D."/>
            <person name="Gribskov M."/>
            <person name="Grimwood J."/>
            <person name="Groover A."/>
            <person name="Gunter L."/>
            <person name="Hamberger B."/>
            <person name="Heinze B."/>
            <person name="Helariutta Y."/>
            <person name="Henrissat B."/>
            <person name="Holligan D."/>
            <person name="Holt R."/>
            <person name="Huang W."/>
            <person name="Islam-Faridi N."/>
            <person name="Jones S."/>
            <person name="Jones-Rhoades M."/>
            <person name="Jorgensen R."/>
            <person name="Joshi C."/>
            <person name="Kangasjarvi J."/>
            <person name="Karlsson J."/>
            <person name="Kelleher C."/>
            <person name="Kirkpatrick R."/>
            <person name="Kirst M."/>
            <person name="Kohler A."/>
            <person name="Kalluri U."/>
            <person name="Larimer F."/>
            <person name="Leebens-Mack J."/>
            <person name="Leple J.C."/>
            <person name="Locascio P."/>
            <person name="Lou Y."/>
            <person name="Lucas S."/>
            <person name="Martin F."/>
            <person name="Montanini B."/>
            <person name="Napoli C."/>
            <person name="Nelson D.R."/>
            <person name="Nelson C."/>
            <person name="Nieminen K."/>
            <person name="Nilsson O."/>
            <person name="Pereda V."/>
            <person name="Peter G."/>
            <person name="Philippe R."/>
            <person name="Pilate G."/>
            <person name="Poliakov A."/>
            <person name="Razumovskaya J."/>
            <person name="Richardson P."/>
            <person name="Rinaldi C."/>
            <person name="Ritland K."/>
            <person name="Rouze P."/>
            <person name="Ryaboy D."/>
            <person name="Schmutz J."/>
            <person name="Schrader J."/>
            <person name="Segerman B."/>
            <person name="Shin H."/>
            <person name="Siddiqui A."/>
            <person name="Sterky F."/>
            <person name="Terry A."/>
            <person name="Tsai C.J."/>
            <person name="Uberbacher E."/>
            <person name="Unneberg P."/>
            <person name="Vahala J."/>
            <person name="Wall K."/>
            <person name="Wessler S."/>
            <person name="Yang G."/>
            <person name="Yin T."/>
            <person name="Douglas C."/>
            <person name="Marra M."/>
            <person name="Sandberg G."/>
            <person name="Van de Peer Y."/>
            <person name="Rokhsar D."/>
        </authorList>
    </citation>
    <scope>NUCLEOTIDE SEQUENCE [LARGE SCALE GENOMIC DNA]</scope>
    <source>
        <strain evidence="3">cv. Nisqually</strain>
    </source>
</reference>
<dbReference type="InterPro" id="IPR051130">
    <property type="entry name" value="Mito_struct-func_regulator"/>
</dbReference>
<dbReference type="AlphaFoldDB" id="A0A2K1YAU3"/>
<gene>
    <name evidence="2" type="ORF">POPTR_012G084000</name>
</gene>
<evidence type="ECO:0000259" key="1">
    <source>
        <dbReference type="Pfam" id="PF03109"/>
    </source>
</evidence>
<dbReference type="PANTHER" id="PTHR43173">
    <property type="entry name" value="ABC1 FAMILY PROTEIN"/>
    <property type="match status" value="1"/>
</dbReference>
<dbReference type="PANTHER" id="PTHR43173:SF12">
    <property type="entry name" value="PROTEIN KINASE SUPERFAMILY PROTEIN"/>
    <property type="match status" value="1"/>
</dbReference>
<dbReference type="InParanoid" id="A0A2K1YAU3"/>
<dbReference type="EMBL" id="CM009301">
    <property type="protein sequence ID" value="PNT10151.1"/>
    <property type="molecule type" value="Genomic_DNA"/>
</dbReference>
<dbReference type="Pfam" id="PF03109">
    <property type="entry name" value="ABC1"/>
    <property type="match status" value="1"/>
</dbReference>
<evidence type="ECO:0000313" key="3">
    <source>
        <dbReference type="Proteomes" id="UP000006729"/>
    </source>
</evidence>
<organism evidence="2 3">
    <name type="scientific">Populus trichocarpa</name>
    <name type="common">Western balsam poplar</name>
    <name type="synonym">Populus balsamifera subsp. trichocarpa</name>
    <dbReference type="NCBI Taxonomy" id="3694"/>
    <lineage>
        <taxon>Eukaryota</taxon>
        <taxon>Viridiplantae</taxon>
        <taxon>Streptophyta</taxon>
        <taxon>Embryophyta</taxon>
        <taxon>Tracheophyta</taxon>
        <taxon>Spermatophyta</taxon>
        <taxon>Magnoliopsida</taxon>
        <taxon>eudicotyledons</taxon>
        <taxon>Gunneridae</taxon>
        <taxon>Pentapetalae</taxon>
        <taxon>rosids</taxon>
        <taxon>fabids</taxon>
        <taxon>Malpighiales</taxon>
        <taxon>Salicaceae</taxon>
        <taxon>Saliceae</taxon>
        <taxon>Populus</taxon>
    </lineage>
</organism>
<accession>A0A2K1YAU3</accession>
<dbReference type="STRING" id="3694.A0A2K1YAU3"/>